<feature type="binding site" evidence="3">
    <location>
        <position position="162"/>
    </location>
    <ligand>
        <name>ATP</name>
        <dbReference type="ChEBI" id="CHEBI:30616"/>
    </ligand>
</feature>
<dbReference type="NCBIfam" id="NF010191">
    <property type="entry name" value="PRK13670.1"/>
    <property type="match status" value="1"/>
</dbReference>
<comment type="similarity">
    <text evidence="3">Belongs to the TmcAL family.</text>
</comment>
<evidence type="ECO:0000256" key="1">
    <source>
        <dbReference type="ARBA" id="ARBA00022598"/>
    </source>
</evidence>
<sequence length="403" mass="45817">MKACGLIVEYNPFHNGHVYHIQEAKKTSNADCMIAVMSGSFLQRGEPAIIDKFYRTKAAIRAGIDIMLELPYPFAVQSSDLFAKGSVQTLSEIGVSDICFGSESGNISHFITSYHAFKEKESVFKETLKKFLSQGESFPEASKIAYKEIGLSTSNMDLTQPNNILGFSYVKAILDNHLSIEPLTIKRSKSGYHDQSITSSIASATSIRKQLLNSSELSSSTTDTLPEETISQLKQYKKESSIWHSWKDYFPLVHYRVMTMTTEELAAIQGVDEGLEYRIKKTAKKATSFNGWIESIKTKRYTWTRLQRIFVHILTNTRKRDMEFIHELSSVPYVRLLGMTKKGQAFLNVRKKEMDVPIISKLSLNVHPMLSLEEKATNAYYSILPNKDKLKFYNQELHTPIMI</sequence>
<keyword evidence="2 3" id="KW-0819">tRNA processing</keyword>
<dbReference type="PANTHER" id="PTHR37825:SF1">
    <property type="entry name" value="TRNA(MET) CYTIDINE ACETATE LIGASE"/>
    <property type="match status" value="1"/>
</dbReference>
<keyword evidence="3" id="KW-0820">tRNA-binding</keyword>
<keyword evidence="5" id="KW-1185">Reference proteome</keyword>
<keyword evidence="3" id="KW-0694">RNA-binding</keyword>
<evidence type="ECO:0000256" key="3">
    <source>
        <dbReference type="HAMAP-Rule" id="MF_01539"/>
    </source>
</evidence>
<comment type="caution">
    <text evidence="3">Lacks conserved residue(s) required for the propagation of feature annotation.</text>
</comment>
<dbReference type="SUPFAM" id="SSF52374">
    <property type="entry name" value="Nucleotidylyl transferase"/>
    <property type="match status" value="1"/>
</dbReference>
<dbReference type="HAMAP" id="MF_01539">
    <property type="entry name" value="TmcAL"/>
    <property type="match status" value="1"/>
</dbReference>
<protein>
    <recommendedName>
        <fullName evidence="3">tRNA(Met) cytidine acetate ligase</fullName>
        <ecNumber evidence="3">6.3.4.-</ecNumber>
    </recommendedName>
</protein>
<dbReference type="Proteomes" id="UP001597040">
    <property type="component" value="Unassembled WGS sequence"/>
</dbReference>
<comment type="caution">
    <text evidence="4">The sequence shown here is derived from an EMBL/GenBank/DDBJ whole genome shotgun (WGS) entry which is preliminary data.</text>
</comment>
<comment type="subcellular location">
    <subcellularLocation>
        <location evidence="3">Cytoplasm</location>
    </subcellularLocation>
</comment>
<gene>
    <name evidence="3" type="primary">tmcAL</name>
    <name evidence="4" type="ORF">ACFQ3N_10230</name>
</gene>
<evidence type="ECO:0000313" key="5">
    <source>
        <dbReference type="Proteomes" id="UP001597040"/>
    </source>
</evidence>
<dbReference type="PANTHER" id="PTHR37825">
    <property type="entry name" value="TRNA(MET) CYTIDINE ACETATE LIGASE"/>
    <property type="match status" value="1"/>
</dbReference>
<reference evidence="5" key="1">
    <citation type="journal article" date="2019" name="Int. J. Syst. Evol. Microbiol.">
        <title>The Global Catalogue of Microorganisms (GCM) 10K type strain sequencing project: providing services to taxonomists for standard genome sequencing and annotation.</title>
        <authorList>
            <consortium name="The Broad Institute Genomics Platform"/>
            <consortium name="The Broad Institute Genome Sequencing Center for Infectious Disease"/>
            <person name="Wu L."/>
            <person name="Ma J."/>
        </authorList>
    </citation>
    <scope>NUCLEOTIDE SEQUENCE [LARGE SCALE GENOMIC DNA]</scope>
    <source>
        <strain evidence="5">CCUG 56754</strain>
    </source>
</reference>
<feature type="binding site" evidence="3">
    <location>
        <begin position="7"/>
        <end position="20"/>
    </location>
    <ligand>
        <name>ATP</name>
        <dbReference type="ChEBI" id="CHEBI:30616"/>
    </ligand>
</feature>
<name>A0ABW3LMR8_9BACI</name>
<feature type="binding site" evidence="3">
    <location>
        <position position="187"/>
    </location>
    <ligand>
        <name>ATP</name>
        <dbReference type="ChEBI" id="CHEBI:30616"/>
    </ligand>
</feature>
<keyword evidence="3" id="KW-0067">ATP-binding</keyword>
<dbReference type="EMBL" id="JBHTKJ010000024">
    <property type="protein sequence ID" value="MFD1038764.1"/>
    <property type="molecule type" value="Genomic_DNA"/>
</dbReference>
<dbReference type="InterPro" id="IPR014729">
    <property type="entry name" value="Rossmann-like_a/b/a_fold"/>
</dbReference>
<dbReference type="InterPro" id="IPR008513">
    <property type="entry name" value="tRNA(Met)_cyd_acetate_ligase"/>
</dbReference>
<keyword evidence="3" id="KW-0963">Cytoplasm</keyword>
<dbReference type="EC" id="6.3.4.-" evidence="3"/>
<dbReference type="RefSeq" id="WP_390362053.1">
    <property type="nucleotide sequence ID" value="NZ_JBHTKJ010000024.1"/>
</dbReference>
<organism evidence="4 5">
    <name type="scientific">Virgibacillus byunsanensis</name>
    <dbReference type="NCBI Taxonomy" id="570945"/>
    <lineage>
        <taxon>Bacteria</taxon>
        <taxon>Bacillati</taxon>
        <taxon>Bacillota</taxon>
        <taxon>Bacilli</taxon>
        <taxon>Bacillales</taxon>
        <taxon>Bacillaceae</taxon>
        <taxon>Virgibacillus</taxon>
    </lineage>
</organism>
<evidence type="ECO:0000313" key="4">
    <source>
        <dbReference type="EMBL" id="MFD1038764.1"/>
    </source>
</evidence>
<dbReference type="Gene3D" id="3.40.50.620">
    <property type="entry name" value="HUPs"/>
    <property type="match status" value="1"/>
</dbReference>
<accession>A0ABW3LMR8</accession>
<keyword evidence="3" id="KW-0547">Nucleotide-binding</keyword>
<evidence type="ECO:0000256" key="2">
    <source>
        <dbReference type="ARBA" id="ARBA00022694"/>
    </source>
</evidence>
<feature type="binding site" evidence="3">
    <location>
        <position position="101"/>
    </location>
    <ligand>
        <name>ATP</name>
        <dbReference type="ChEBI" id="CHEBI:30616"/>
    </ligand>
</feature>
<proteinExistence type="inferred from homology"/>
<dbReference type="Pfam" id="PF05636">
    <property type="entry name" value="HIGH_NTase1"/>
    <property type="match status" value="1"/>
</dbReference>
<comment type="catalytic activity">
    <reaction evidence="3">
        <text>cytidine(34) in elongator tRNA(Met) + acetate + ATP = N(4)-acetylcytidine(34) in elongator tRNA(Met) + AMP + diphosphate</text>
        <dbReference type="Rhea" id="RHEA:58144"/>
        <dbReference type="Rhea" id="RHEA-COMP:10693"/>
        <dbReference type="Rhea" id="RHEA-COMP:10694"/>
        <dbReference type="ChEBI" id="CHEBI:30089"/>
        <dbReference type="ChEBI" id="CHEBI:30616"/>
        <dbReference type="ChEBI" id="CHEBI:33019"/>
        <dbReference type="ChEBI" id="CHEBI:74900"/>
        <dbReference type="ChEBI" id="CHEBI:82748"/>
        <dbReference type="ChEBI" id="CHEBI:456215"/>
    </reaction>
</comment>
<comment type="function">
    <text evidence="3">Catalyzes the formation of N(4)-acetylcytidine (ac(4)C) at the wobble position of elongator tRNA(Met), using acetate and ATP as substrates. First activates an acetate ion to form acetyladenylate (Ac-AMP) and then transfers the acetyl group to tRNA to form ac(4)C34.</text>
</comment>
<keyword evidence="1 3" id="KW-0436">Ligase</keyword>